<proteinExistence type="predicted"/>
<name>A0A3B0ZS48_9ZZZZ</name>
<gene>
    <name evidence="1" type="ORF">MNBD_GAMMA18-2158</name>
</gene>
<dbReference type="EMBL" id="UOFP01000036">
    <property type="protein sequence ID" value="VAW84244.1"/>
    <property type="molecule type" value="Genomic_DNA"/>
</dbReference>
<reference evidence="1" key="1">
    <citation type="submission" date="2018-06" db="EMBL/GenBank/DDBJ databases">
        <authorList>
            <person name="Zhirakovskaya E."/>
        </authorList>
    </citation>
    <scope>NUCLEOTIDE SEQUENCE</scope>
</reference>
<accession>A0A3B0ZS48</accession>
<sequence length="80" mass="9242">MTRNIDIKWQSPDKIPPHEGQFFVAVKYANGLGTYDLLPWDGEKWMIDYHAEIVGWVAMTDFIGSIKAGWPAWDECIIEK</sequence>
<dbReference type="AlphaFoldDB" id="A0A3B0ZS48"/>
<protein>
    <submittedName>
        <fullName evidence="1">Uncharacterized protein</fullName>
    </submittedName>
</protein>
<evidence type="ECO:0000313" key="1">
    <source>
        <dbReference type="EMBL" id="VAW84244.1"/>
    </source>
</evidence>
<organism evidence="1">
    <name type="scientific">hydrothermal vent metagenome</name>
    <dbReference type="NCBI Taxonomy" id="652676"/>
    <lineage>
        <taxon>unclassified sequences</taxon>
        <taxon>metagenomes</taxon>
        <taxon>ecological metagenomes</taxon>
    </lineage>
</organism>